<dbReference type="OMA" id="GQFPKVN"/>
<gene>
    <name evidence="3" type="ORF">EAG_01230</name>
</gene>
<name>E2A7Q4_CAMFO</name>
<feature type="compositionally biased region" description="Polar residues" evidence="1">
    <location>
        <begin position="181"/>
        <end position="191"/>
    </location>
</feature>
<dbReference type="InParanoid" id="E2A7Q4"/>
<sequence length="1511" mass="160797">MWNLGNRAAVVLTLSVTCGCVLICSAWGAILALALTLLLVVYACYSLLANDSLVSPHAYQILSYLSEAVHELGAAFRVAYGYGTGQVRKLGQSASRCYREHFPFRMPKRRASTYQLSSDPCVAVKRKDSSPSTSASFSTRFSSIGQLSPIPHHSRVDDVLVVDGKFYDAGDNDRLSRKRQQSVFGKHTSTPVERIKPGDREGNYKNGDVDPESRQVSSKRMSQSYMSSCGENITQFSPEGSPWGVSISPTMRPRPAGIKTVQTVAGPLLASTRYNIDPKVYTDVTSPGLTTRLTKYATEAKSKLIHQSQYGAGQFPKVNLYASPIPLLNAKSTKMRMPVTVRVAAPDVTKYSPPERQKILSNICHAENRSPTSVVQVLKEISLKRHASTEDVSFDVAKKQKTDSFFNEERELVLEENKQKRSRDESSKSEEDLSPQSKPVRPAKRTKTRSCYDILNSLSSSMHVATGVKRKAVDFSRSGTPDFEKHFKSLENPHSNNSPIVLQSQNLDRDHTDKSESKEVYSRNLETLDSKRMQEFPLVKGILKSSNKESRSNLNKATSVVIHKNTKKDVTETNDIKSVSSKFVKLTEKLFMRAEPERNERLKSLVEEPTNIKVKFATDNVEEIKRDDIRNMRQTNMKARLQSMFDAISGKAENKINPDVVIQADDINATFTPPITCSATCATLNSLTTTTNINTTPLSTAAIIPSGSFSSSSPDAKLGTKSVIIFSAPNATPNTTLNTTPNAIPKATPKATPNAIANTKVQSNVPSINNNTLKTKETNDQAKVVPITPVIANTESLQKIISSTPSTTPTFSFGKLATTPSNSLPNFGTNISNNNTFTLAATTTITSPSTSINFSAANKTPSNSTFALVTSNATIETKNIISTSASVNLSTKINTTQANPTFTLASGKSFSHPVAIAQSTISSLSTQSTLPVKTSPSISITGFNNNTSTTSNNLTTTTSAIPLSFTFGNNSTVSQLPKSNNFMLSQSNSNTQSKVNAFGNSLSQTTSLPQVTTKSFNFTSNILVTTTANNPFTNITNTTSLTTSTSTGLSNAPAFSLSTSTTTSTSTSSTSKPLFVFGTSNTSNTTSTTAVLPVTTASNITNFSGMKNNTVLPFGVSTTTITPQFNTPTITVPQFGVPTTSIFATTSNTTTSTNIFGSTSNSQSFFGTASTVPGTTGIFNNPTTTVPSIFVTTTNTAASSNSTISSNLFANANTNLTPTTTTSSMFGSGTPIFGQTKLSPSFGTASGMFGSTTSSLFNSTTQVVPTTSTFSITGNVSTGTITSGFDSINNTTLGFGTPNAGTSQTTSAFGSTTTMFGSTDKTTSIPLFGTNTTQASGTFGIASTTSTFGTQNPTNLTFGTAASNSNIFGDNKSPFGATPATTTGFAGTSTSSSIPTFGTTNANNASNNTNTMFVFGSNQKDGQQNTTFSFGSNFAGSNNSTAASSTPFQFGSTSKSAPTGFNFTTPQPATTTLNFGTSAAPTFNPSTPGMFNIGSGSTAPRSRTIRMRKPR</sequence>
<keyword evidence="2" id="KW-1133">Transmembrane helix</keyword>
<evidence type="ECO:0000313" key="3">
    <source>
        <dbReference type="EMBL" id="EFN70522.1"/>
    </source>
</evidence>
<evidence type="ECO:0000256" key="2">
    <source>
        <dbReference type="SAM" id="Phobius"/>
    </source>
</evidence>
<organism evidence="4">
    <name type="scientific">Camponotus floridanus</name>
    <name type="common">Florida carpenter ant</name>
    <dbReference type="NCBI Taxonomy" id="104421"/>
    <lineage>
        <taxon>Eukaryota</taxon>
        <taxon>Metazoa</taxon>
        <taxon>Ecdysozoa</taxon>
        <taxon>Arthropoda</taxon>
        <taxon>Hexapoda</taxon>
        <taxon>Insecta</taxon>
        <taxon>Pterygota</taxon>
        <taxon>Neoptera</taxon>
        <taxon>Endopterygota</taxon>
        <taxon>Hymenoptera</taxon>
        <taxon>Apocrita</taxon>
        <taxon>Aculeata</taxon>
        <taxon>Formicoidea</taxon>
        <taxon>Formicidae</taxon>
        <taxon>Formicinae</taxon>
        <taxon>Camponotus</taxon>
    </lineage>
</organism>
<feature type="compositionally biased region" description="Polar residues" evidence="1">
    <location>
        <begin position="1483"/>
        <end position="1501"/>
    </location>
</feature>
<feature type="region of interest" description="Disordered" evidence="1">
    <location>
        <begin position="171"/>
        <end position="219"/>
    </location>
</feature>
<dbReference type="Proteomes" id="UP000000311">
    <property type="component" value="Unassembled WGS sequence"/>
</dbReference>
<evidence type="ECO:0000313" key="4">
    <source>
        <dbReference type="Proteomes" id="UP000000311"/>
    </source>
</evidence>
<keyword evidence="4" id="KW-1185">Reference proteome</keyword>
<feature type="transmembrane region" description="Helical" evidence="2">
    <location>
        <begin position="12"/>
        <end position="43"/>
    </location>
</feature>
<evidence type="ECO:0000256" key="1">
    <source>
        <dbReference type="SAM" id="MobiDB-lite"/>
    </source>
</evidence>
<dbReference type="KEGG" id="cfo:105249332"/>
<feature type="compositionally biased region" description="Basic and acidic residues" evidence="1">
    <location>
        <begin position="507"/>
        <end position="518"/>
    </location>
</feature>
<dbReference type="STRING" id="104421.E2A7Q4"/>
<feature type="region of interest" description="Disordered" evidence="1">
    <location>
        <begin position="1441"/>
        <end position="1464"/>
    </location>
</feature>
<feature type="region of interest" description="Disordered" evidence="1">
    <location>
        <begin position="410"/>
        <end position="448"/>
    </location>
</feature>
<keyword evidence="2" id="KW-0812">Transmembrane</keyword>
<proteinExistence type="predicted"/>
<feature type="compositionally biased region" description="Polar residues" evidence="1">
    <location>
        <begin position="1446"/>
        <end position="1464"/>
    </location>
</feature>
<dbReference type="EMBL" id="GL437382">
    <property type="protein sequence ID" value="EFN70522.1"/>
    <property type="molecule type" value="Genomic_DNA"/>
</dbReference>
<feature type="compositionally biased region" description="Basic and acidic residues" evidence="1">
    <location>
        <begin position="193"/>
        <end position="213"/>
    </location>
</feature>
<feature type="compositionally biased region" description="Basic and acidic residues" evidence="1">
    <location>
        <begin position="410"/>
        <end position="431"/>
    </location>
</feature>
<feature type="region of interest" description="Disordered" evidence="1">
    <location>
        <begin position="1483"/>
        <end position="1511"/>
    </location>
</feature>
<reference evidence="3 4" key="1">
    <citation type="journal article" date="2010" name="Science">
        <title>Genomic comparison of the ants Camponotus floridanus and Harpegnathos saltator.</title>
        <authorList>
            <person name="Bonasio R."/>
            <person name="Zhang G."/>
            <person name="Ye C."/>
            <person name="Mutti N.S."/>
            <person name="Fang X."/>
            <person name="Qin N."/>
            <person name="Donahue G."/>
            <person name="Yang P."/>
            <person name="Li Q."/>
            <person name="Li C."/>
            <person name="Zhang P."/>
            <person name="Huang Z."/>
            <person name="Berger S.L."/>
            <person name="Reinberg D."/>
            <person name="Wang J."/>
            <person name="Liebig J."/>
        </authorList>
    </citation>
    <scope>NUCLEOTIDE SEQUENCE [LARGE SCALE GENOMIC DNA]</scope>
    <source>
        <strain evidence="4">C129</strain>
    </source>
</reference>
<protein>
    <submittedName>
        <fullName evidence="3">Uncharacterized protein</fullName>
    </submittedName>
</protein>
<accession>E2A7Q4</accession>
<feature type="region of interest" description="Disordered" evidence="1">
    <location>
        <begin position="484"/>
        <end position="518"/>
    </location>
</feature>
<feature type="compositionally biased region" description="Polar residues" evidence="1">
    <location>
        <begin position="492"/>
        <end position="506"/>
    </location>
</feature>
<keyword evidence="2" id="KW-0472">Membrane</keyword>
<dbReference type="PROSITE" id="PS51257">
    <property type="entry name" value="PROKAR_LIPOPROTEIN"/>
    <property type="match status" value="1"/>
</dbReference>
<dbReference type="OrthoDB" id="7765355at2759"/>